<name>A0A915YCS9_9BACT</name>
<dbReference type="EMBL" id="AP026867">
    <property type="protein sequence ID" value="BDS10698.1"/>
    <property type="molecule type" value="Genomic_DNA"/>
</dbReference>
<evidence type="ECO:0000313" key="2">
    <source>
        <dbReference type="EMBL" id="BDS10698.1"/>
    </source>
</evidence>
<proteinExistence type="predicted"/>
<sequence>MKINNHLFLLFVLFSISNINAQESFFSALKKQENKRYTSYYNIYEDGGKIFASTYHKTHRAMPLEYEGIPTGIQFFDKEKGEDKEKERGKKIEFTSPGSYRLAGYPNTRMLHFVRGNTGIVVIGNYIFELKGVNEDATNFRKIDHMYLANLDNNGKKIKGISKKTAMADNPYKLVRDYLVAMKKIEDEYTLTKSDEADLALMNLAQEAYEKKVQGDFEEFKKIKAEQKRLMSGTIVTLKNTSSEKIWIGSESTHISPDFVLSGSTIEWDCDDDAYIYQKSSSGDFHSKRKVYSANSGCGKTISIN</sequence>
<feature type="chain" id="PRO_5037664917" evidence="1">
    <location>
        <begin position="22"/>
        <end position="305"/>
    </location>
</feature>
<evidence type="ECO:0000313" key="3">
    <source>
        <dbReference type="Proteomes" id="UP001060919"/>
    </source>
</evidence>
<gene>
    <name evidence="2" type="ORF">AsAng_0014070</name>
</gene>
<keyword evidence="1" id="KW-0732">Signal</keyword>
<dbReference type="RefSeq" id="WP_264791972.1">
    <property type="nucleotide sequence ID" value="NZ_AP026867.1"/>
</dbReference>
<reference evidence="2" key="1">
    <citation type="submission" date="2022-09" db="EMBL/GenBank/DDBJ databases">
        <title>Aureispira anguillicida sp. nov., isolated from Leptocephalus of Japanese eel Anguilla japonica.</title>
        <authorList>
            <person name="Yuasa K."/>
            <person name="Mekata T."/>
            <person name="Ikunari K."/>
        </authorList>
    </citation>
    <scope>NUCLEOTIDE SEQUENCE</scope>
    <source>
        <strain evidence="2">EL160426</strain>
    </source>
</reference>
<accession>A0A915YCS9</accession>
<dbReference type="Proteomes" id="UP001060919">
    <property type="component" value="Chromosome"/>
</dbReference>
<dbReference type="AlphaFoldDB" id="A0A915YCS9"/>
<dbReference type="KEGG" id="aup:AsAng_0014070"/>
<keyword evidence="3" id="KW-1185">Reference proteome</keyword>
<feature type="signal peptide" evidence="1">
    <location>
        <begin position="1"/>
        <end position="21"/>
    </location>
</feature>
<evidence type="ECO:0000256" key="1">
    <source>
        <dbReference type="SAM" id="SignalP"/>
    </source>
</evidence>
<organism evidence="2 3">
    <name type="scientific">Aureispira anguillae</name>
    <dbReference type="NCBI Taxonomy" id="2864201"/>
    <lineage>
        <taxon>Bacteria</taxon>
        <taxon>Pseudomonadati</taxon>
        <taxon>Bacteroidota</taxon>
        <taxon>Saprospiria</taxon>
        <taxon>Saprospirales</taxon>
        <taxon>Saprospiraceae</taxon>
        <taxon>Aureispira</taxon>
    </lineage>
</organism>
<protein>
    <submittedName>
        <fullName evidence="2">Uncharacterized protein</fullName>
    </submittedName>
</protein>